<feature type="transmembrane region" description="Helical" evidence="1">
    <location>
        <begin position="26"/>
        <end position="44"/>
    </location>
</feature>
<accession>A0AAV5TD93</accession>
<dbReference type="PANTHER" id="PTHR22941:SF26">
    <property type="entry name" value="SERPENTINE RECEPTOR, CLASS H"/>
    <property type="match status" value="1"/>
</dbReference>
<dbReference type="PANTHER" id="PTHR22941">
    <property type="entry name" value="SERPENTINE RECEPTOR"/>
    <property type="match status" value="1"/>
</dbReference>
<evidence type="ECO:0000256" key="1">
    <source>
        <dbReference type="SAM" id="Phobius"/>
    </source>
</evidence>
<dbReference type="Pfam" id="PF10318">
    <property type="entry name" value="7TM_GPCR_Srh"/>
    <property type="match status" value="1"/>
</dbReference>
<keyword evidence="3" id="KW-1185">Reference proteome</keyword>
<sequence length="113" mass="12920">SSDWPIELIDNADCFDPDRIRLLSEMSAFGAAFFFALIVLIVSHTFTNLRKLSTISKRMREYHRAMTRTLVLQLAVPVMFTIFPISMCILVYFLNLDGTLIISICFVIIAMHS</sequence>
<dbReference type="Proteomes" id="UP001432027">
    <property type="component" value="Unassembled WGS sequence"/>
</dbReference>
<feature type="transmembrane region" description="Helical" evidence="1">
    <location>
        <begin position="65"/>
        <end position="83"/>
    </location>
</feature>
<keyword evidence="1" id="KW-0812">Transmembrane</keyword>
<name>A0AAV5TD93_9BILA</name>
<dbReference type="InterPro" id="IPR053220">
    <property type="entry name" value="Nematode_rcpt-like_serp_H"/>
</dbReference>
<gene>
    <name evidence="2" type="ORF">PENTCL1PPCAC_15716</name>
</gene>
<evidence type="ECO:0000313" key="3">
    <source>
        <dbReference type="Proteomes" id="UP001432027"/>
    </source>
</evidence>
<organism evidence="2 3">
    <name type="scientific">Pristionchus entomophagus</name>
    <dbReference type="NCBI Taxonomy" id="358040"/>
    <lineage>
        <taxon>Eukaryota</taxon>
        <taxon>Metazoa</taxon>
        <taxon>Ecdysozoa</taxon>
        <taxon>Nematoda</taxon>
        <taxon>Chromadorea</taxon>
        <taxon>Rhabditida</taxon>
        <taxon>Rhabditina</taxon>
        <taxon>Diplogasteromorpha</taxon>
        <taxon>Diplogasteroidea</taxon>
        <taxon>Neodiplogasteridae</taxon>
        <taxon>Pristionchus</taxon>
    </lineage>
</organism>
<dbReference type="AlphaFoldDB" id="A0AAV5TD93"/>
<comment type="caution">
    <text evidence="2">The sequence shown here is derived from an EMBL/GenBank/DDBJ whole genome shotgun (WGS) entry which is preliminary data.</text>
</comment>
<protein>
    <recommendedName>
        <fullName evidence="4">G protein-coupled receptor</fullName>
    </recommendedName>
</protein>
<evidence type="ECO:0008006" key="4">
    <source>
        <dbReference type="Google" id="ProtNLM"/>
    </source>
</evidence>
<dbReference type="InterPro" id="IPR019422">
    <property type="entry name" value="7TM_GPCR_serpentine_rcpt_Srh"/>
</dbReference>
<feature type="non-terminal residue" evidence="2">
    <location>
        <position position="113"/>
    </location>
</feature>
<reference evidence="2" key="1">
    <citation type="submission" date="2023-10" db="EMBL/GenBank/DDBJ databases">
        <title>Genome assembly of Pristionchus species.</title>
        <authorList>
            <person name="Yoshida K."/>
            <person name="Sommer R.J."/>
        </authorList>
    </citation>
    <scope>NUCLEOTIDE SEQUENCE</scope>
    <source>
        <strain evidence="2">RS0144</strain>
    </source>
</reference>
<evidence type="ECO:0000313" key="2">
    <source>
        <dbReference type="EMBL" id="GMS93541.1"/>
    </source>
</evidence>
<dbReference type="EMBL" id="BTSX01000004">
    <property type="protein sequence ID" value="GMS93541.1"/>
    <property type="molecule type" value="Genomic_DNA"/>
</dbReference>
<proteinExistence type="predicted"/>
<keyword evidence="1" id="KW-1133">Transmembrane helix</keyword>
<feature type="non-terminal residue" evidence="2">
    <location>
        <position position="1"/>
    </location>
</feature>
<keyword evidence="1" id="KW-0472">Membrane</keyword>